<proteinExistence type="predicted"/>
<protein>
    <submittedName>
        <fullName evidence="1">Uncharacterized protein</fullName>
    </submittedName>
</protein>
<dbReference type="Gramene" id="KCW59416">
    <property type="protein sequence ID" value="KCW59416"/>
    <property type="gene ID" value="EUGRSUZ_H02135"/>
</dbReference>
<dbReference type="EMBL" id="KK198760">
    <property type="protein sequence ID" value="KCW59416.1"/>
    <property type="molecule type" value="Genomic_DNA"/>
</dbReference>
<reference evidence="1" key="1">
    <citation type="submission" date="2013-07" db="EMBL/GenBank/DDBJ databases">
        <title>The genome of Eucalyptus grandis.</title>
        <authorList>
            <person name="Schmutz J."/>
            <person name="Hayes R."/>
            <person name="Myburg A."/>
            <person name="Tuskan G."/>
            <person name="Grattapaglia D."/>
            <person name="Rokhsar D.S."/>
        </authorList>
    </citation>
    <scope>NUCLEOTIDE SEQUENCE</scope>
    <source>
        <tissue evidence="1">Leaf extractions</tissue>
    </source>
</reference>
<organism evidence="1">
    <name type="scientific">Eucalyptus grandis</name>
    <name type="common">Flooded gum</name>
    <dbReference type="NCBI Taxonomy" id="71139"/>
    <lineage>
        <taxon>Eukaryota</taxon>
        <taxon>Viridiplantae</taxon>
        <taxon>Streptophyta</taxon>
        <taxon>Embryophyta</taxon>
        <taxon>Tracheophyta</taxon>
        <taxon>Spermatophyta</taxon>
        <taxon>Magnoliopsida</taxon>
        <taxon>eudicotyledons</taxon>
        <taxon>Gunneridae</taxon>
        <taxon>Pentapetalae</taxon>
        <taxon>rosids</taxon>
        <taxon>malvids</taxon>
        <taxon>Myrtales</taxon>
        <taxon>Myrtaceae</taxon>
        <taxon>Myrtoideae</taxon>
        <taxon>Eucalypteae</taxon>
        <taxon>Eucalyptus</taxon>
    </lineage>
</organism>
<sequence length="69" mass="7228">MSMKLCSFESFSKMSFTMSLNKDPGSIGSWGWSSTGLSSSSVSLSKLCSSASSSVSLSKLCSSESLLKL</sequence>
<evidence type="ECO:0000313" key="1">
    <source>
        <dbReference type="EMBL" id="KCW59416.1"/>
    </source>
</evidence>
<dbReference type="InParanoid" id="A0A059B0M6"/>
<name>A0A059B0M6_EUCGR</name>
<gene>
    <name evidence="1" type="ORF">EUGRSUZ_H02135</name>
</gene>
<accession>A0A059B0M6</accession>
<dbReference type="AlphaFoldDB" id="A0A059B0M6"/>